<gene>
    <name evidence="1" type="ORF">CP49_12010</name>
</gene>
<dbReference type="AlphaFoldDB" id="A0A0R3KUW8"/>
<name>A0A0R3KUW8_9BRAD</name>
<evidence type="ECO:0000313" key="2">
    <source>
        <dbReference type="Proteomes" id="UP000051913"/>
    </source>
</evidence>
<evidence type="ECO:0000313" key="1">
    <source>
        <dbReference type="EMBL" id="KRQ99313.1"/>
    </source>
</evidence>
<dbReference type="RefSeq" id="WP_057853965.1">
    <property type="nucleotide sequence ID" value="NZ_LLXX01000173.1"/>
</dbReference>
<reference evidence="1 2" key="1">
    <citation type="submission" date="2014-03" db="EMBL/GenBank/DDBJ databases">
        <title>Bradyrhizobium valentinum sp. nov., isolated from effective nodules of Lupinus mariae-josephae, a lupine endemic of basic-lime soils in Eastern Spain.</title>
        <authorList>
            <person name="Duran D."/>
            <person name="Rey L."/>
            <person name="Navarro A."/>
            <person name="Busquets A."/>
            <person name="Imperial J."/>
            <person name="Ruiz-Argueso T."/>
        </authorList>
    </citation>
    <scope>NUCLEOTIDE SEQUENCE [LARGE SCALE GENOMIC DNA]</scope>
    <source>
        <strain evidence="1 2">LmjM3</strain>
    </source>
</reference>
<keyword evidence="2" id="KW-1185">Reference proteome</keyword>
<dbReference type="Proteomes" id="UP000051913">
    <property type="component" value="Unassembled WGS sequence"/>
</dbReference>
<dbReference type="EMBL" id="LLXX01000173">
    <property type="protein sequence ID" value="KRQ99313.1"/>
    <property type="molecule type" value="Genomic_DNA"/>
</dbReference>
<comment type="caution">
    <text evidence="1">The sequence shown here is derived from an EMBL/GenBank/DDBJ whole genome shotgun (WGS) entry which is preliminary data.</text>
</comment>
<sequence length="71" mass="7656">MAVCSFCLDRFAARSAHQTAVQQANIASAPDVSVAPCPSCSGTEWAVTDYMVKPEPPQPSLLRRVLARFGF</sequence>
<proteinExistence type="predicted"/>
<protein>
    <submittedName>
        <fullName evidence="1">Uncharacterized protein</fullName>
    </submittedName>
</protein>
<accession>A0A0R3KUW8</accession>
<organism evidence="1 2">
    <name type="scientific">Bradyrhizobium valentinum</name>
    <dbReference type="NCBI Taxonomy" id="1518501"/>
    <lineage>
        <taxon>Bacteria</taxon>
        <taxon>Pseudomonadati</taxon>
        <taxon>Pseudomonadota</taxon>
        <taxon>Alphaproteobacteria</taxon>
        <taxon>Hyphomicrobiales</taxon>
        <taxon>Nitrobacteraceae</taxon>
        <taxon>Bradyrhizobium</taxon>
    </lineage>
</organism>